<organism evidence="3 4">
    <name type="scientific">Methanohalobium evestigatum (strain ATCC BAA-1072 / DSM 3721 / NBRC 107634 / OCM 161 / Z-7303)</name>
    <dbReference type="NCBI Taxonomy" id="644295"/>
    <lineage>
        <taxon>Archaea</taxon>
        <taxon>Methanobacteriati</taxon>
        <taxon>Methanobacteriota</taxon>
        <taxon>Stenosarchaea group</taxon>
        <taxon>Methanomicrobia</taxon>
        <taxon>Methanosarcinales</taxon>
        <taxon>Methanosarcinaceae</taxon>
        <taxon>Methanohalobium</taxon>
    </lineage>
</organism>
<protein>
    <submittedName>
        <fullName evidence="3">Nucleic acid binding OB-fold tRNA/helicase-type</fullName>
    </submittedName>
</protein>
<reference evidence="3 4" key="1">
    <citation type="submission" date="2010-06" db="EMBL/GenBank/DDBJ databases">
        <title>Complete sequence chromosome of Methanohalobium evestigatum Z-7303.</title>
        <authorList>
            <consortium name="US DOE Joint Genome Institute"/>
            <person name="Lucas S."/>
            <person name="Copeland A."/>
            <person name="Lapidus A."/>
            <person name="Cheng J.-F."/>
            <person name="Bruce D."/>
            <person name="Goodwin L."/>
            <person name="Pitluck S."/>
            <person name="Saunders E."/>
            <person name="Detter J.C."/>
            <person name="Han C."/>
            <person name="Tapia R."/>
            <person name="Land M."/>
            <person name="Hauser L."/>
            <person name="Kyrpides N."/>
            <person name="Mikhailova N."/>
            <person name="Sieprawska-Lupa M."/>
            <person name="Whitman W.B."/>
            <person name="Anderson I."/>
            <person name="Woyke T."/>
        </authorList>
    </citation>
    <scope>NUCLEOTIDE SEQUENCE [LARGE SCALE GENOMIC DNA]</scope>
    <source>
        <strain evidence="4">ATCC BAA-1072 / DSM 3721 / NBRC 107634 / OCM 161 / Z-7303</strain>
    </source>
</reference>
<sequence precursor="true">MEKEGKIIVVLIAMALSSLSIAYITFFPANNGLQEYSDSSNIGEEVYLEGTVLGKHVTYNGDHLILNLKWNSGLVKVFVPNSNGAETLDKKINKGFYIHVEGAVDKYKGKREIIIQQKNDISVVEHPQ</sequence>
<keyword evidence="1" id="KW-0472">Membrane</keyword>
<dbReference type="OrthoDB" id="92368at2157"/>
<feature type="domain" description="OB" evidence="2">
    <location>
        <begin position="46"/>
        <end position="117"/>
    </location>
</feature>
<dbReference type="GO" id="GO:0003676">
    <property type="term" value="F:nucleic acid binding"/>
    <property type="evidence" value="ECO:0007669"/>
    <property type="project" value="InterPro"/>
</dbReference>
<dbReference type="EMBL" id="CP002069">
    <property type="protein sequence ID" value="ADI74234.1"/>
    <property type="molecule type" value="Genomic_DNA"/>
</dbReference>
<evidence type="ECO:0000313" key="4">
    <source>
        <dbReference type="Proteomes" id="UP000000391"/>
    </source>
</evidence>
<gene>
    <name evidence="3" type="ordered locus">Metev_1378</name>
</gene>
<evidence type="ECO:0000313" key="3">
    <source>
        <dbReference type="EMBL" id="ADI74234.1"/>
    </source>
</evidence>
<dbReference type="InterPro" id="IPR004365">
    <property type="entry name" value="NA-bd_OB_tRNA"/>
</dbReference>
<keyword evidence="1" id="KW-0812">Transmembrane</keyword>
<dbReference type="HOGENOM" id="CLU_161790_0_0_2"/>
<accession>D7E9G2</accession>
<name>D7E9G2_METEZ</name>
<keyword evidence="4" id="KW-1185">Reference proteome</keyword>
<keyword evidence="1" id="KW-1133">Transmembrane helix</keyword>
<dbReference type="Proteomes" id="UP000000391">
    <property type="component" value="Chromosome"/>
</dbReference>
<dbReference type="AlphaFoldDB" id="D7E9G2"/>
<evidence type="ECO:0000256" key="1">
    <source>
        <dbReference type="SAM" id="Phobius"/>
    </source>
</evidence>
<keyword evidence="3" id="KW-0347">Helicase</keyword>
<dbReference type="STRING" id="644295.Metev_1378"/>
<dbReference type="KEGG" id="mev:Metev_1378"/>
<keyword evidence="3" id="KW-0378">Hydrolase</keyword>
<feature type="transmembrane region" description="Helical" evidence="1">
    <location>
        <begin position="7"/>
        <end position="27"/>
    </location>
</feature>
<keyword evidence="3" id="KW-0067">ATP-binding</keyword>
<dbReference type="GeneID" id="9347015"/>
<evidence type="ECO:0000259" key="2">
    <source>
        <dbReference type="Pfam" id="PF01336"/>
    </source>
</evidence>
<dbReference type="Pfam" id="PF01336">
    <property type="entry name" value="tRNA_anti-codon"/>
    <property type="match status" value="1"/>
</dbReference>
<proteinExistence type="predicted"/>
<keyword evidence="3" id="KW-0547">Nucleotide-binding</keyword>
<dbReference type="GO" id="GO:0004386">
    <property type="term" value="F:helicase activity"/>
    <property type="evidence" value="ECO:0007669"/>
    <property type="project" value="UniProtKB-KW"/>
</dbReference>
<dbReference type="RefSeq" id="WP_013194799.1">
    <property type="nucleotide sequence ID" value="NC_014253.1"/>
</dbReference>